<evidence type="ECO:0000313" key="2">
    <source>
        <dbReference type="EMBL" id="ERJ96109.1"/>
    </source>
</evidence>
<keyword evidence="1" id="KW-0812">Transmembrane</keyword>
<keyword evidence="1" id="KW-0472">Membrane</keyword>
<dbReference type="EMBL" id="AWVF01000186">
    <property type="protein sequence ID" value="ERJ96109.1"/>
    <property type="molecule type" value="Genomic_DNA"/>
</dbReference>
<proteinExistence type="predicted"/>
<name>U2M2Y9_9FIRM</name>
<dbReference type="Proteomes" id="UP000016662">
    <property type="component" value="Unassembled WGS sequence"/>
</dbReference>
<feature type="transmembrane region" description="Helical" evidence="1">
    <location>
        <begin position="54"/>
        <end position="79"/>
    </location>
</feature>
<accession>U2M2Y9</accession>
<keyword evidence="1" id="KW-1133">Transmembrane helix</keyword>
<comment type="caution">
    <text evidence="2">The sequence shown here is derived from an EMBL/GenBank/DDBJ whole genome shotgun (WGS) entry which is preliminary data.</text>
</comment>
<keyword evidence="3" id="KW-1185">Reference proteome</keyword>
<dbReference type="AlphaFoldDB" id="U2M2Y9"/>
<organism evidence="2 3">
    <name type="scientific">Ruminococcus callidus ATCC 27760</name>
    <dbReference type="NCBI Taxonomy" id="411473"/>
    <lineage>
        <taxon>Bacteria</taxon>
        <taxon>Bacillati</taxon>
        <taxon>Bacillota</taxon>
        <taxon>Clostridia</taxon>
        <taxon>Eubacteriales</taxon>
        <taxon>Oscillospiraceae</taxon>
        <taxon>Ruminococcus</taxon>
    </lineage>
</organism>
<evidence type="ECO:0000313" key="3">
    <source>
        <dbReference type="Proteomes" id="UP000016662"/>
    </source>
</evidence>
<reference evidence="2 3" key="1">
    <citation type="submission" date="2013-07" db="EMBL/GenBank/DDBJ databases">
        <authorList>
            <person name="Weinstock G."/>
            <person name="Sodergren E."/>
            <person name="Wylie T."/>
            <person name="Fulton L."/>
            <person name="Fulton R."/>
            <person name="Fronick C."/>
            <person name="O'Laughlin M."/>
            <person name="Godfrey J."/>
            <person name="Miner T."/>
            <person name="Herter B."/>
            <person name="Appelbaum E."/>
            <person name="Cordes M."/>
            <person name="Lek S."/>
            <person name="Wollam A."/>
            <person name="Pepin K.H."/>
            <person name="Palsikar V.B."/>
            <person name="Mitreva M."/>
            <person name="Wilson R.K."/>
        </authorList>
    </citation>
    <scope>NUCLEOTIDE SEQUENCE [LARGE SCALE GENOMIC DNA]</scope>
    <source>
        <strain evidence="2 3">ATCC 27760</strain>
    </source>
</reference>
<dbReference type="RefSeq" id="WP_021682991.1">
    <property type="nucleotide sequence ID" value="NZ_KI260452.1"/>
</dbReference>
<gene>
    <name evidence="2" type="ORF">RUMCAL_01520</name>
</gene>
<dbReference type="HOGENOM" id="CLU_2002229_0_0_9"/>
<feature type="transmembrane region" description="Helical" evidence="1">
    <location>
        <begin position="91"/>
        <end position="109"/>
    </location>
</feature>
<evidence type="ECO:0000256" key="1">
    <source>
        <dbReference type="SAM" id="Phobius"/>
    </source>
</evidence>
<protein>
    <submittedName>
        <fullName evidence="2">Uncharacterized protein</fullName>
    </submittedName>
</protein>
<dbReference type="PATRIC" id="fig|411473.3.peg.1234"/>
<dbReference type="STRING" id="411473.RUMCAL_01520"/>
<sequence>MGGVISFFIFFLLGILDTVFAVKLNLSPWKFLLAGNPRLPDGTRLYDMECFQRAAGMLCAIYAGVFYMTALFVLLTQILCVMPNALMAGMLYIHGAVLTMTAFGLLAYLDSSCQVQPQTEKLSE</sequence>